<dbReference type="AlphaFoldDB" id="A0A1G6YJN5"/>
<evidence type="ECO:0000313" key="7">
    <source>
        <dbReference type="Proteomes" id="UP000182100"/>
    </source>
</evidence>
<dbReference type="InterPro" id="IPR050109">
    <property type="entry name" value="HTH-type_TetR-like_transc_reg"/>
</dbReference>
<dbReference type="SUPFAM" id="SSF46689">
    <property type="entry name" value="Homeodomain-like"/>
    <property type="match status" value="1"/>
</dbReference>
<accession>A0A1G6YJN5</accession>
<keyword evidence="1" id="KW-0805">Transcription regulation</keyword>
<keyword evidence="2 4" id="KW-0238">DNA-binding</keyword>
<dbReference type="Pfam" id="PF00440">
    <property type="entry name" value="TetR_N"/>
    <property type="match status" value="1"/>
</dbReference>
<dbReference type="Gene3D" id="1.10.357.10">
    <property type="entry name" value="Tetracycline Repressor, domain 2"/>
    <property type="match status" value="1"/>
</dbReference>
<evidence type="ECO:0000256" key="1">
    <source>
        <dbReference type="ARBA" id="ARBA00023015"/>
    </source>
</evidence>
<dbReference type="PROSITE" id="PS01081">
    <property type="entry name" value="HTH_TETR_1"/>
    <property type="match status" value="1"/>
</dbReference>
<dbReference type="EMBL" id="FMZK01000013">
    <property type="protein sequence ID" value="SDD90501.1"/>
    <property type="molecule type" value="Genomic_DNA"/>
</dbReference>
<feature type="DNA-binding region" description="H-T-H motif" evidence="4">
    <location>
        <begin position="55"/>
        <end position="74"/>
    </location>
</feature>
<organism evidence="6 7">
    <name type="scientific">Streptomyces prasinopilosus</name>
    <dbReference type="NCBI Taxonomy" id="67344"/>
    <lineage>
        <taxon>Bacteria</taxon>
        <taxon>Bacillati</taxon>
        <taxon>Actinomycetota</taxon>
        <taxon>Actinomycetes</taxon>
        <taxon>Kitasatosporales</taxon>
        <taxon>Streptomycetaceae</taxon>
        <taxon>Streptomyces</taxon>
    </lineage>
</organism>
<proteinExistence type="predicted"/>
<dbReference type="GO" id="GO:0003700">
    <property type="term" value="F:DNA-binding transcription factor activity"/>
    <property type="evidence" value="ECO:0007669"/>
    <property type="project" value="TreeGrafter"/>
</dbReference>
<evidence type="ECO:0000313" key="6">
    <source>
        <dbReference type="EMBL" id="SDD90501.1"/>
    </source>
</evidence>
<dbReference type="InterPro" id="IPR009057">
    <property type="entry name" value="Homeodomain-like_sf"/>
</dbReference>
<dbReference type="PANTHER" id="PTHR30055">
    <property type="entry name" value="HTH-TYPE TRANSCRIPTIONAL REGULATOR RUTR"/>
    <property type="match status" value="1"/>
</dbReference>
<evidence type="ECO:0000256" key="3">
    <source>
        <dbReference type="ARBA" id="ARBA00023163"/>
    </source>
</evidence>
<keyword evidence="7" id="KW-1185">Reference proteome</keyword>
<gene>
    <name evidence="6" type="ORF">SAMN05216505_11382</name>
</gene>
<dbReference type="GO" id="GO:0000976">
    <property type="term" value="F:transcription cis-regulatory region binding"/>
    <property type="evidence" value="ECO:0007669"/>
    <property type="project" value="TreeGrafter"/>
</dbReference>
<keyword evidence="3" id="KW-0804">Transcription</keyword>
<name>A0A1G6YJN5_9ACTN</name>
<dbReference type="PANTHER" id="PTHR30055:SF234">
    <property type="entry name" value="HTH-TYPE TRANSCRIPTIONAL REGULATOR BETI"/>
    <property type="match status" value="1"/>
</dbReference>
<dbReference type="PRINTS" id="PR00455">
    <property type="entry name" value="HTHTETR"/>
</dbReference>
<dbReference type="Proteomes" id="UP000182100">
    <property type="component" value="Unassembled WGS sequence"/>
</dbReference>
<feature type="domain" description="HTH tetR-type" evidence="5">
    <location>
        <begin position="32"/>
        <end position="92"/>
    </location>
</feature>
<evidence type="ECO:0000259" key="5">
    <source>
        <dbReference type="PROSITE" id="PS50977"/>
    </source>
</evidence>
<reference evidence="7" key="1">
    <citation type="submission" date="2016-10" db="EMBL/GenBank/DDBJ databases">
        <authorList>
            <person name="Varghese N."/>
            <person name="Submissions S."/>
        </authorList>
    </citation>
    <scope>NUCLEOTIDE SEQUENCE [LARGE SCALE GENOMIC DNA]</scope>
    <source>
        <strain evidence="7">CGMCC 4.3504</strain>
    </source>
</reference>
<dbReference type="InterPro" id="IPR023772">
    <property type="entry name" value="DNA-bd_HTH_TetR-type_CS"/>
</dbReference>
<sequence>MLPPVPPGVPIRQFLPVSQVFRMAANRTAKSTATRQRFVDEALRLFKERGYESTSMAQIAAAAGSSRANLYLYFNSKSQIIRVRMSEIEAEVAELYEALDGMPRHTVEALREWLGTARGMWLRYATEFEAVSQAMAVDPDVLEEWLGLIRRVSSAHAALHLDGATQEERAEREAHMTTLMMSLERNFYFLYIRGHKEREELILTSLARQWARLFDD</sequence>
<dbReference type="InterPro" id="IPR001647">
    <property type="entry name" value="HTH_TetR"/>
</dbReference>
<dbReference type="Gene3D" id="1.10.10.60">
    <property type="entry name" value="Homeodomain-like"/>
    <property type="match status" value="1"/>
</dbReference>
<protein>
    <submittedName>
        <fullName evidence="6">Transcriptional regulator, TetR family</fullName>
    </submittedName>
</protein>
<dbReference type="PROSITE" id="PS50977">
    <property type="entry name" value="HTH_TETR_2"/>
    <property type="match status" value="1"/>
</dbReference>
<evidence type="ECO:0000256" key="2">
    <source>
        <dbReference type="ARBA" id="ARBA00023125"/>
    </source>
</evidence>
<evidence type="ECO:0000256" key="4">
    <source>
        <dbReference type="PROSITE-ProRule" id="PRU00335"/>
    </source>
</evidence>